<sequence length="273" mass="29473">MVRFCPHCGKKLEPGVRFCPSCGKAVPETESKGAGGTQTAGPVESKPASGSRNRILAGGLVVLLLLGGGAFYIQQQKSRDASQAAAIAAQEAKQEKKEKTAEKQEANDSIGTVQKIMEQEGISGKVLATSYGHDPNGSLSLIGGKGRRLLVIDEKNHQKAFVEATSKLYQFINHRTGNLPPVIFQMRVLNEKPGEDEKAGYWDGTSHVIPIYAQYSFDGEGKVVPGMLNTGAGARPSHYHGYLQEQRHVDLANLVLTEMQALHENANANHIML</sequence>
<evidence type="ECO:0000256" key="1">
    <source>
        <dbReference type="SAM" id="MobiDB-lite"/>
    </source>
</evidence>
<evidence type="ECO:0000313" key="4">
    <source>
        <dbReference type="EMBL" id="SDX31107.1"/>
    </source>
</evidence>
<evidence type="ECO:0000313" key="5">
    <source>
        <dbReference type="Proteomes" id="UP000182379"/>
    </source>
</evidence>
<dbReference type="InterPro" id="IPR026870">
    <property type="entry name" value="Zinc_ribbon_dom"/>
</dbReference>
<feature type="domain" description="Zinc-ribbon" evidence="3">
    <location>
        <begin position="4"/>
        <end position="25"/>
    </location>
</feature>
<dbReference type="Pfam" id="PF13240">
    <property type="entry name" value="Zn_Ribbon_1"/>
    <property type="match status" value="1"/>
</dbReference>
<dbReference type="EMBL" id="FNOP01000021">
    <property type="protein sequence ID" value="SDX31107.1"/>
    <property type="molecule type" value="Genomic_DNA"/>
</dbReference>
<organism evidence="4 5">
    <name type="scientific">Acidaminococcus fermentans</name>
    <dbReference type="NCBI Taxonomy" id="905"/>
    <lineage>
        <taxon>Bacteria</taxon>
        <taxon>Bacillati</taxon>
        <taxon>Bacillota</taxon>
        <taxon>Negativicutes</taxon>
        <taxon>Acidaminococcales</taxon>
        <taxon>Acidaminococcaceae</taxon>
        <taxon>Acidaminococcus</taxon>
    </lineage>
</organism>
<comment type="caution">
    <text evidence="4">The sequence shown here is derived from an EMBL/GenBank/DDBJ whole genome shotgun (WGS) entry which is preliminary data.</text>
</comment>
<accession>A0A1H3AN44</accession>
<dbReference type="Proteomes" id="UP000182379">
    <property type="component" value="Unassembled WGS sequence"/>
</dbReference>
<gene>
    <name evidence="4" type="ORF">SAMN05216495_12126</name>
</gene>
<name>A0A1H3AN44_ACIFE</name>
<dbReference type="AlphaFoldDB" id="A0A1H3AN44"/>
<keyword evidence="2" id="KW-1133">Transmembrane helix</keyword>
<dbReference type="RefSeq" id="WP_074708280.1">
    <property type="nucleotide sequence ID" value="NZ_CBCSNF010000025.1"/>
</dbReference>
<keyword evidence="2" id="KW-0472">Membrane</keyword>
<protein>
    <submittedName>
        <fullName evidence="4">Zinc-ribbon domain-containing protein</fullName>
    </submittedName>
</protein>
<feature type="transmembrane region" description="Helical" evidence="2">
    <location>
        <begin position="55"/>
        <end position="73"/>
    </location>
</feature>
<evidence type="ECO:0000256" key="2">
    <source>
        <dbReference type="SAM" id="Phobius"/>
    </source>
</evidence>
<proteinExistence type="predicted"/>
<feature type="region of interest" description="Disordered" evidence="1">
    <location>
        <begin position="27"/>
        <end position="50"/>
    </location>
</feature>
<reference evidence="4 5" key="1">
    <citation type="submission" date="2016-10" db="EMBL/GenBank/DDBJ databases">
        <authorList>
            <person name="Varghese N."/>
            <person name="Submissions S."/>
        </authorList>
    </citation>
    <scope>NUCLEOTIDE SEQUENCE [LARGE SCALE GENOMIC DNA]</scope>
    <source>
        <strain evidence="4 5">WCC6</strain>
    </source>
</reference>
<keyword evidence="2" id="KW-0812">Transmembrane</keyword>
<evidence type="ECO:0000259" key="3">
    <source>
        <dbReference type="Pfam" id="PF13240"/>
    </source>
</evidence>